<keyword evidence="2" id="KW-1185">Reference proteome</keyword>
<proteinExistence type="predicted"/>
<evidence type="ECO:0000313" key="1">
    <source>
        <dbReference type="EMBL" id="GFT33329.1"/>
    </source>
</evidence>
<evidence type="ECO:0000313" key="2">
    <source>
        <dbReference type="Proteomes" id="UP000887013"/>
    </source>
</evidence>
<organism evidence="1 2">
    <name type="scientific">Nephila pilipes</name>
    <name type="common">Giant wood spider</name>
    <name type="synonym">Nephila maculata</name>
    <dbReference type="NCBI Taxonomy" id="299642"/>
    <lineage>
        <taxon>Eukaryota</taxon>
        <taxon>Metazoa</taxon>
        <taxon>Ecdysozoa</taxon>
        <taxon>Arthropoda</taxon>
        <taxon>Chelicerata</taxon>
        <taxon>Arachnida</taxon>
        <taxon>Araneae</taxon>
        <taxon>Araneomorphae</taxon>
        <taxon>Entelegynae</taxon>
        <taxon>Araneoidea</taxon>
        <taxon>Nephilidae</taxon>
        <taxon>Nephila</taxon>
    </lineage>
</organism>
<gene>
    <name evidence="1" type="ORF">NPIL_449811</name>
</gene>
<accession>A0A8X6NTH1</accession>
<name>A0A8X6NTH1_NEPPI</name>
<dbReference type="AlphaFoldDB" id="A0A8X6NTH1"/>
<comment type="caution">
    <text evidence="1">The sequence shown here is derived from an EMBL/GenBank/DDBJ whole genome shotgun (WGS) entry which is preliminary data.</text>
</comment>
<protein>
    <submittedName>
        <fullName evidence="1">Uncharacterized protein</fullName>
    </submittedName>
</protein>
<reference evidence="1" key="1">
    <citation type="submission" date="2020-08" db="EMBL/GenBank/DDBJ databases">
        <title>Multicomponent nature underlies the extraordinary mechanical properties of spider dragline silk.</title>
        <authorList>
            <person name="Kono N."/>
            <person name="Nakamura H."/>
            <person name="Mori M."/>
            <person name="Yoshida Y."/>
            <person name="Ohtoshi R."/>
            <person name="Malay A.D."/>
            <person name="Moran D.A.P."/>
            <person name="Tomita M."/>
            <person name="Numata K."/>
            <person name="Arakawa K."/>
        </authorList>
    </citation>
    <scope>NUCLEOTIDE SEQUENCE</scope>
</reference>
<dbReference type="EMBL" id="BMAW01013335">
    <property type="protein sequence ID" value="GFT33329.1"/>
    <property type="molecule type" value="Genomic_DNA"/>
</dbReference>
<dbReference type="Proteomes" id="UP000887013">
    <property type="component" value="Unassembled WGS sequence"/>
</dbReference>
<sequence>MFKECVKFLVVDALIHVPHLQRTTTLFYLLTHNERHRQKDSQRCVSAEESDDSRFRLLGAVPDSTGSERGEDSLRRTTVAHLQVVFPGQRCPYSEVAAAERLLFQNINQQITFTYSSIKMFLIKFKKFYYSDLRGYI</sequence>